<feature type="compositionally biased region" description="Low complexity" evidence="1">
    <location>
        <begin position="16"/>
        <end position="29"/>
    </location>
</feature>
<gene>
    <name evidence="3" type="ORF">M408DRAFT_145719</name>
</gene>
<dbReference type="EMBL" id="KN824458">
    <property type="protein sequence ID" value="KIM20234.1"/>
    <property type="molecule type" value="Genomic_DNA"/>
</dbReference>
<dbReference type="Proteomes" id="UP000054097">
    <property type="component" value="Unassembled WGS sequence"/>
</dbReference>
<feature type="region of interest" description="Disordered" evidence="1">
    <location>
        <begin position="1"/>
        <end position="29"/>
    </location>
</feature>
<reference evidence="4" key="2">
    <citation type="submission" date="2015-01" db="EMBL/GenBank/DDBJ databases">
        <title>Evolutionary Origins and Diversification of the Mycorrhizal Mutualists.</title>
        <authorList>
            <consortium name="DOE Joint Genome Institute"/>
            <consortium name="Mycorrhizal Genomics Consortium"/>
            <person name="Kohler A."/>
            <person name="Kuo A."/>
            <person name="Nagy L.G."/>
            <person name="Floudas D."/>
            <person name="Copeland A."/>
            <person name="Barry K.W."/>
            <person name="Cichocki N."/>
            <person name="Veneault-Fourrey C."/>
            <person name="LaButti K."/>
            <person name="Lindquist E.A."/>
            <person name="Lipzen A."/>
            <person name="Lundell T."/>
            <person name="Morin E."/>
            <person name="Murat C."/>
            <person name="Riley R."/>
            <person name="Ohm R."/>
            <person name="Sun H."/>
            <person name="Tunlid A."/>
            <person name="Henrissat B."/>
            <person name="Grigoriev I.V."/>
            <person name="Hibbett D.S."/>
            <person name="Martin F."/>
        </authorList>
    </citation>
    <scope>NUCLEOTIDE SEQUENCE [LARGE SCALE GENOMIC DNA]</scope>
    <source>
        <strain evidence="4">MAFF 305830</strain>
    </source>
</reference>
<keyword evidence="2" id="KW-0812">Transmembrane</keyword>
<sequence length="103" mass="11446">MSSGETDTLLDHQVVPSTPTPSTSDISISQQQHQQLQQQEIKQAFKVPDVLYSIVFSILWLFGLARVSLIPYASLVRPLSLLVHPSTRSCRLHRTGLMGLFGT</sequence>
<name>A0A0C3AJK3_SERVB</name>
<evidence type="ECO:0000256" key="1">
    <source>
        <dbReference type="SAM" id="MobiDB-lite"/>
    </source>
</evidence>
<evidence type="ECO:0000313" key="3">
    <source>
        <dbReference type="EMBL" id="KIM20234.1"/>
    </source>
</evidence>
<dbReference type="AlphaFoldDB" id="A0A0C3AJK3"/>
<accession>A0A0C3AJK3</accession>
<keyword evidence="4" id="KW-1185">Reference proteome</keyword>
<feature type="transmembrane region" description="Helical" evidence="2">
    <location>
        <begin position="50"/>
        <end position="69"/>
    </location>
</feature>
<proteinExistence type="predicted"/>
<evidence type="ECO:0000256" key="2">
    <source>
        <dbReference type="SAM" id="Phobius"/>
    </source>
</evidence>
<organism evidence="3 4">
    <name type="scientific">Serendipita vermifera MAFF 305830</name>
    <dbReference type="NCBI Taxonomy" id="933852"/>
    <lineage>
        <taxon>Eukaryota</taxon>
        <taxon>Fungi</taxon>
        <taxon>Dikarya</taxon>
        <taxon>Basidiomycota</taxon>
        <taxon>Agaricomycotina</taxon>
        <taxon>Agaricomycetes</taxon>
        <taxon>Sebacinales</taxon>
        <taxon>Serendipitaceae</taxon>
        <taxon>Serendipita</taxon>
    </lineage>
</organism>
<keyword evidence="2" id="KW-0472">Membrane</keyword>
<reference evidence="3 4" key="1">
    <citation type="submission" date="2014-04" db="EMBL/GenBank/DDBJ databases">
        <authorList>
            <consortium name="DOE Joint Genome Institute"/>
            <person name="Kuo A."/>
            <person name="Zuccaro A."/>
            <person name="Kohler A."/>
            <person name="Nagy L.G."/>
            <person name="Floudas D."/>
            <person name="Copeland A."/>
            <person name="Barry K.W."/>
            <person name="Cichocki N."/>
            <person name="Veneault-Fourrey C."/>
            <person name="LaButti K."/>
            <person name="Lindquist E.A."/>
            <person name="Lipzen A."/>
            <person name="Lundell T."/>
            <person name="Morin E."/>
            <person name="Murat C."/>
            <person name="Sun H."/>
            <person name="Tunlid A."/>
            <person name="Henrissat B."/>
            <person name="Grigoriev I.V."/>
            <person name="Hibbett D.S."/>
            <person name="Martin F."/>
            <person name="Nordberg H.P."/>
            <person name="Cantor M.N."/>
            <person name="Hua S.X."/>
        </authorList>
    </citation>
    <scope>NUCLEOTIDE SEQUENCE [LARGE SCALE GENOMIC DNA]</scope>
    <source>
        <strain evidence="3 4">MAFF 305830</strain>
    </source>
</reference>
<dbReference type="HOGENOM" id="CLU_2265376_0_0_1"/>
<protein>
    <submittedName>
        <fullName evidence="3">Uncharacterized protein</fullName>
    </submittedName>
</protein>
<evidence type="ECO:0000313" key="4">
    <source>
        <dbReference type="Proteomes" id="UP000054097"/>
    </source>
</evidence>
<keyword evidence="2" id="KW-1133">Transmembrane helix</keyword>